<keyword evidence="3" id="KW-1185">Reference proteome</keyword>
<proteinExistence type="predicted"/>
<evidence type="ECO:0000313" key="2">
    <source>
        <dbReference type="EMBL" id="PYI31760.1"/>
    </source>
</evidence>
<dbReference type="EMBL" id="KZ825499">
    <property type="protein sequence ID" value="PYI31760.1"/>
    <property type="molecule type" value="Genomic_DNA"/>
</dbReference>
<evidence type="ECO:0000256" key="1">
    <source>
        <dbReference type="SAM" id="MobiDB-lite"/>
    </source>
</evidence>
<gene>
    <name evidence="2" type="ORF">BP00DRAFT_166898</name>
</gene>
<organism evidence="2 3">
    <name type="scientific">Aspergillus indologenus CBS 114.80</name>
    <dbReference type="NCBI Taxonomy" id="1450541"/>
    <lineage>
        <taxon>Eukaryota</taxon>
        <taxon>Fungi</taxon>
        <taxon>Dikarya</taxon>
        <taxon>Ascomycota</taxon>
        <taxon>Pezizomycotina</taxon>
        <taxon>Eurotiomycetes</taxon>
        <taxon>Eurotiomycetidae</taxon>
        <taxon>Eurotiales</taxon>
        <taxon>Aspergillaceae</taxon>
        <taxon>Aspergillus</taxon>
        <taxon>Aspergillus subgen. Circumdati</taxon>
    </lineage>
</organism>
<dbReference type="Proteomes" id="UP000248817">
    <property type="component" value="Unassembled WGS sequence"/>
</dbReference>
<sequence>MRGFEFARSSLVKTGHHEAAPMSGEEEQASTAGVELRPRTGSYPDCGSCLETTHEPCILPALRICDSVLLAFLLVFLVQATLETGLHCSY</sequence>
<protein>
    <submittedName>
        <fullName evidence="2">Uncharacterized protein</fullName>
    </submittedName>
</protein>
<dbReference type="AlphaFoldDB" id="A0A2V5IT13"/>
<reference evidence="2 3" key="1">
    <citation type="submission" date="2018-02" db="EMBL/GenBank/DDBJ databases">
        <title>The genomes of Aspergillus section Nigri reveals drivers in fungal speciation.</title>
        <authorList>
            <consortium name="DOE Joint Genome Institute"/>
            <person name="Vesth T.C."/>
            <person name="Nybo J."/>
            <person name="Theobald S."/>
            <person name="Brandl J."/>
            <person name="Frisvad J.C."/>
            <person name="Nielsen K.F."/>
            <person name="Lyhne E.K."/>
            <person name="Kogle M.E."/>
            <person name="Kuo A."/>
            <person name="Riley R."/>
            <person name="Clum A."/>
            <person name="Nolan M."/>
            <person name="Lipzen A."/>
            <person name="Salamov A."/>
            <person name="Henrissat B."/>
            <person name="Wiebenga A."/>
            <person name="De vries R.P."/>
            <person name="Grigoriev I.V."/>
            <person name="Mortensen U.H."/>
            <person name="Andersen M.R."/>
            <person name="Baker S.E."/>
        </authorList>
    </citation>
    <scope>NUCLEOTIDE SEQUENCE [LARGE SCALE GENOMIC DNA]</scope>
    <source>
        <strain evidence="2 3">CBS 114.80</strain>
    </source>
</reference>
<evidence type="ECO:0000313" key="3">
    <source>
        <dbReference type="Proteomes" id="UP000248817"/>
    </source>
</evidence>
<feature type="region of interest" description="Disordered" evidence="1">
    <location>
        <begin position="1"/>
        <end position="41"/>
    </location>
</feature>
<accession>A0A2V5IT13</accession>
<name>A0A2V5IT13_9EURO</name>